<keyword evidence="5" id="KW-0472">Membrane</keyword>
<proteinExistence type="predicted"/>
<evidence type="ECO:0000313" key="9">
    <source>
        <dbReference type="Proteomes" id="UP000532311"/>
    </source>
</evidence>
<dbReference type="AlphaFoldDB" id="A0A8H5YCH1"/>
<keyword evidence="3" id="KW-0812">Transmembrane</keyword>
<evidence type="ECO:0000313" key="8">
    <source>
        <dbReference type="EMBL" id="KAF5710018.1"/>
    </source>
</evidence>
<keyword evidence="4" id="KW-1133">Transmembrane helix</keyword>
<reference evidence="8 9" key="1">
    <citation type="submission" date="2020-05" db="EMBL/GenBank/DDBJ databases">
        <title>Identification and distribution of gene clusters putatively required for synthesis of sphingolipid metabolism inhibitors in phylogenetically diverse species of the filamentous fungus Fusarium.</title>
        <authorList>
            <person name="Kim H.-S."/>
            <person name="Busman M."/>
            <person name="Brown D.W."/>
            <person name="Divon H."/>
            <person name="Uhlig S."/>
            <person name="Proctor R.H."/>
        </authorList>
    </citation>
    <scope>NUCLEOTIDE SEQUENCE [LARGE SCALE GENOMIC DNA]</scope>
    <source>
        <strain evidence="8 9">NRRL 26131</strain>
    </source>
</reference>
<sequence>MISSSFQHRGKSVESEKITNASITSPKKRDAGVVITQVGLLTNLTMAVVKGVSGYVFKSKTMMADAIHGATDAISDTLALVAITWGSRPPTSHFPYGHGKIESLGALGVSAILLMGSLSMGFDSLQFLLLPFRQGKQSVIIHGPTHEEATVGTFVYLDGDLLSHIFVIGISLVTITAKEWLYSASKCRCTPNPITQETDAKPSATKLAMERRSTVLASSALHNRVDSFTEVIIICVILTSKLIREVAWLDTVGGLFISLLAVRPAAEFTMSALRELVDYSIDEGVKGEIRFHSEDILGEIDESGQVEVISIMGTKSGQRNLINLEMVMPSSWTIDEAFELEVKFRSELEKRTQMTCHYQIHIRPAEGND</sequence>
<name>A0A8H5YCH1_9HYPO</name>
<dbReference type="SUPFAM" id="SSF161111">
    <property type="entry name" value="Cation efflux protein transmembrane domain-like"/>
    <property type="match status" value="1"/>
</dbReference>
<evidence type="ECO:0000256" key="1">
    <source>
        <dbReference type="ARBA" id="ARBA00004141"/>
    </source>
</evidence>
<gene>
    <name evidence="8" type="ORF">FGLOB1_5679</name>
</gene>
<evidence type="ECO:0000256" key="5">
    <source>
        <dbReference type="ARBA" id="ARBA00023136"/>
    </source>
</evidence>
<feature type="region of interest" description="Disordered" evidence="6">
    <location>
        <begin position="1"/>
        <end position="21"/>
    </location>
</feature>
<dbReference type="GO" id="GO:0098771">
    <property type="term" value="P:inorganic ion homeostasis"/>
    <property type="evidence" value="ECO:0007669"/>
    <property type="project" value="UniProtKB-ARBA"/>
</dbReference>
<dbReference type="InterPro" id="IPR050291">
    <property type="entry name" value="CDF_Transporter"/>
</dbReference>
<dbReference type="GO" id="GO:0008324">
    <property type="term" value="F:monoatomic cation transmembrane transporter activity"/>
    <property type="evidence" value="ECO:0007669"/>
    <property type="project" value="InterPro"/>
</dbReference>
<accession>A0A8H5YCH1</accession>
<evidence type="ECO:0000256" key="3">
    <source>
        <dbReference type="ARBA" id="ARBA00022692"/>
    </source>
</evidence>
<feature type="domain" description="Cation efflux protein transmembrane" evidence="7">
    <location>
        <begin position="38"/>
        <end position="277"/>
    </location>
</feature>
<evidence type="ECO:0000259" key="7">
    <source>
        <dbReference type="Pfam" id="PF01545"/>
    </source>
</evidence>
<protein>
    <submittedName>
        <fullName evidence="8">Cation efflux family</fullName>
    </submittedName>
</protein>
<dbReference type="GO" id="GO:0016020">
    <property type="term" value="C:membrane"/>
    <property type="evidence" value="ECO:0007669"/>
    <property type="project" value="UniProtKB-SubCell"/>
</dbReference>
<dbReference type="Gene3D" id="1.20.1510.10">
    <property type="entry name" value="Cation efflux protein transmembrane domain"/>
    <property type="match status" value="1"/>
</dbReference>
<dbReference type="InterPro" id="IPR027469">
    <property type="entry name" value="Cation_efflux_TMD_sf"/>
</dbReference>
<dbReference type="PANTHER" id="PTHR43840">
    <property type="entry name" value="MITOCHONDRIAL METAL TRANSPORTER 1-RELATED"/>
    <property type="match status" value="1"/>
</dbReference>
<evidence type="ECO:0000256" key="6">
    <source>
        <dbReference type="SAM" id="MobiDB-lite"/>
    </source>
</evidence>
<comment type="subcellular location">
    <subcellularLocation>
        <location evidence="1">Membrane</location>
        <topology evidence="1">Multi-pass membrane protein</topology>
    </subcellularLocation>
</comment>
<keyword evidence="9" id="KW-1185">Reference proteome</keyword>
<dbReference type="GO" id="GO:0030003">
    <property type="term" value="P:intracellular monoatomic cation homeostasis"/>
    <property type="evidence" value="ECO:0007669"/>
    <property type="project" value="UniProtKB-ARBA"/>
</dbReference>
<dbReference type="PANTHER" id="PTHR43840:SF15">
    <property type="entry name" value="MITOCHONDRIAL METAL TRANSPORTER 1-RELATED"/>
    <property type="match status" value="1"/>
</dbReference>
<evidence type="ECO:0000256" key="2">
    <source>
        <dbReference type="ARBA" id="ARBA00022448"/>
    </source>
</evidence>
<keyword evidence="2" id="KW-0813">Transport</keyword>
<dbReference type="Pfam" id="PF01545">
    <property type="entry name" value="Cation_efflux"/>
    <property type="match status" value="1"/>
</dbReference>
<dbReference type="Proteomes" id="UP000532311">
    <property type="component" value="Unassembled WGS sequence"/>
</dbReference>
<dbReference type="NCBIfam" id="TIGR01297">
    <property type="entry name" value="CDF"/>
    <property type="match status" value="1"/>
</dbReference>
<dbReference type="InterPro" id="IPR058533">
    <property type="entry name" value="Cation_efflux_TM"/>
</dbReference>
<comment type="caution">
    <text evidence="8">The sequence shown here is derived from an EMBL/GenBank/DDBJ whole genome shotgun (WGS) entry which is preliminary data.</text>
</comment>
<dbReference type="EMBL" id="JAAQPF010000230">
    <property type="protein sequence ID" value="KAF5710018.1"/>
    <property type="molecule type" value="Genomic_DNA"/>
</dbReference>
<dbReference type="InterPro" id="IPR002524">
    <property type="entry name" value="Cation_efflux"/>
</dbReference>
<evidence type="ECO:0000256" key="4">
    <source>
        <dbReference type="ARBA" id="ARBA00022989"/>
    </source>
</evidence>
<organism evidence="8 9">
    <name type="scientific">Fusarium globosum</name>
    <dbReference type="NCBI Taxonomy" id="78864"/>
    <lineage>
        <taxon>Eukaryota</taxon>
        <taxon>Fungi</taxon>
        <taxon>Dikarya</taxon>
        <taxon>Ascomycota</taxon>
        <taxon>Pezizomycotina</taxon>
        <taxon>Sordariomycetes</taxon>
        <taxon>Hypocreomycetidae</taxon>
        <taxon>Hypocreales</taxon>
        <taxon>Nectriaceae</taxon>
        <taxon>Fusarium</taxon>
        <taxon>Fusarium fujikuroi species complex</taxon>
    </lineage>
</organism>